<evidence type="ECO:0000313" key="3">
    <source>
        <dbReference type="EMBL" id="KKK40449.1"/>
    </source>
</evidence>
<proteinExistence type="predicted"/>
<name>A0A0F8XE01_9ZZZZ</name>
<accession>A0A0F8XE01</accession>
<feature type="non-terminal residue" evidence="3">
    <location>
        <position position="173"/>
    </location>
</feature>
<feature type="compositionally biased region" description="Low complexity" evidence="1">
    <location>
        <begin position="10"/>
        <end position="23"/>
    </location>
</feature>
<feature type="transmembrane region" description="Helical" evidence="2">
    <location>
        <begin position="78"/>
        <end position="101"/>
    </location>
</feature>
<feature type="region of interest" description="Disordered" evidence="1">
    <location>
        <begin position="1"/>
        <end position="23"/>
    </location>
</feature>
<keyword evidence="2" id="KW-0472">Membrane</keyword>
<feature type="transmembrane region" description="Helical" evidence="2">
    <location>
        <begin position="108"/>
        <end position="125"/>
    </location>
</feature>
<evidence type="ECO:0000256" key="1">
    <source>
        <dbReference type="SAM" id="MobiDB-lite"/>
    </source>
</evidence>
<reference evidence="3" key="1">
    <citation type="journal article" date="2015" name="Nature">
        <title>Complex archaea that bridge the gap between prokaryotes and eukaryotes.</title>
        <authorList>
            <person name="Spang A."/>
            <person name="Saw J.H."/>
            <person name="Jorgensen S.L."/>
            <person name="Zaremba-Niedzwiedzka K."/>
            <person name="Martijn J."/>
            <person name="Lind A.E."/>
            <person name="van Eijk R."/>
            <person name="Schleper C."/>
            <person name="Guy L."/>
            <person name="Ettema T.J."/>
        </authorList>
    </citation>
    <scope>NUCLEOTIDE SEQUENCE</scope>
</reference>
<keyword evidence="2" id="KW-1133">Transmembrane helix</keyword>
<keyword evidence="2" id="KW-0812">Transmembrane</keyword>
<gene>
    <name evidence="3" type="ORF">LCGC14_3066410</name>
</gene>
<organism evidence="3">
    <name type="scientific">marine sediment metagenome</name>
    <dbReference type="NCBI Taxonomy" id="412755"/>
    <lineage>
        <taxon>unclassified sequences</taxon>
        <taxon>metagenomes</taxon>
        <taxon>ecological metagenomes</taxon>
    </lineage>
</organism>
<feature type="transmembrane region" description="Helical" evidence="2">
    <location>
        <begin position="145"/>
        <end position="166"/>
    </location>
</feature>
<dbReference type="AlphaFoldDB" id="A0A0F8XE01"/>
<sequence length="173" mass="19811">MLCNSNHIYSKTSSSSSSSSSSSIKDTLIDSLRFLTESIASDNNKFTVSWLRTVSDNLAKSSSLLIKLLRASKPKPSWIIFNWFVVPSPISFRVSICLLWVKLISPEKLSNLSVTVAIFSSIFWFNPSNEFSYNFPIKFILFSQFNFQNFFICHFLLLVHKFLFFVNSSIISF</sequence>
<evidence type="ECO:0000256" key="2">
    <source>
        <dbReference type="SAM" id="Phobius"/>
    </source>
</evidence>
<dbReference type="EMBL" id="LAZR01070471">
    <property type="protein sequence ID" value="KKK40449.1"/>
    <property type="molecule type" value="Genomic_DNA"/>
</dbReference>
<comment type="caution">
    <text evidence="3">The sequence shown here is derived from an EMBL/GenBank/DDBJ whole genome shotgun (WGS) entry which is preliminary data.</text>
</comment>
<protein>
    <submittedName>
        <fullName evidence="3">Uncharacterized protein</fullName>
    </submittedName>
</protein>